<feature type="chain" id="PRO_5045259931" description="Group 1 truncated hemoglobin" evidence="6">
    <location>
        <begin position="26"/>
        <end position="199"/>
    </location>
</feature>
<reference evidence="8" key="1">
    <citation type="journal article" date="2019" name="Int. J. Syst. Evol. Microbiol.">
        <title>The Global Catalogue of Microorganisms (GCM) 10K type strain sequencing project: providing services to taxonomists for standard genome sequencing and annotation.</title>
        <authorList>
            <consortium name="The Broad Institute Genomics Platform"/>
            <consortium name="The Broad Institute Genome Sequencing Center for Infectious Disease"/>
            <person name="Wu L."/>
            <person name="Ma J."/>
        </authorList>
    </citation>
    <scope>NUCLEOTIDE SEQUENCE [LARGE SCALE GENOMIC DNA]</scope>
    <source>
        <strain evidence="8">CGMCC 4.1469</strain>
    </source>
</reference>
<keyword evidence="4" id="KW-0479">Metal-binding</keyword>
<dbReference type="InterPro" id="IPR019795">
    <property type="entry name" value="Globin_bac-like_CS"/>
</dbReference>
<dbReference type="CDD" id="cd00454">
    <property type="entry name" value="TrHb1_N"/>
    <property type="match status" value="1"/>
</dbReference>
<comment type="caution">
    <text evidence="7">The sequence shown here is derived from an EMBL/GenBank/DDBJ whole genome shotgun (WGS) entry which is preliminary data.</text>
</comment>
<dbReference type="Proteomes" id="UP001596052">
    <property type="component" value="Unassembled WGS sequence"/>
</dbReference>
<keyword evidence="5" id="KW-0408">Iron</keyword>
<gene>
    <name evidence="7" type="ORF">ACFQDI_23150</name>
</gene>
<evidence type="ECO:0000256" key="5">
    <source>
        <dbReference type="ARBA" id="ARBA00023004"/>
    </source>
</evidence>
<comment type="cofactor">
    <cofactor evidence="1">
        <name>heme</name>
        <dbReference type="ChEBI" id="CHEBI:30413"/>
    </cofactor>
</comment>
<dbReference type="InterPro" id="IPR009050">
    <property type="entry name" value="Globin-like_sf"/>
</dbReference>
<sequence>MKLILSSIVTITAVMTLLVNAAALAVDPAAVATEAATNTICPISGKPADPAITASYEGRKWSFAKEECKAKWLKAREDSLYQKLGGKAAMDAAIDAFYVKVLADDRVKHFFDDVSMDKQRRKQKEFLSAAFGGPLPWTGKDMRKAHDGMGLTEEHFNAIAENLVNTLKDLKISQDLIDQVVAVALTTKDDVLGRPKKAN</sequence>
<keyword evidence="6" id="KW-0732">Signal</keyword>
<dbReference type="RefSeq" id="WP_377171471.1">
    <property type="nucleotide sequence ID" value="NZ_JBHSMQ010000013.1"/>
</dbReference>
<dbReference type="EMBL" id="JBHSMQ010000013">
    <property type="protein sequence ID" value="MFC5457785.1"/>
    <property type="molecule type" value="Genomic_DNA"/>
</dbReference>
<name>A0ABW0KWK0_9BACT</name>
<protein>
    <recommendedName>
        <fullName evidence="9">Group 1 truncated hemoglobin</fullName>
    </recommendedName>
</protein>
<keyword evidence="8" id="KW-1185">Reference proteome</keyword>
<proteinExistence type="predicted"/>
<dbReference type="InterPro" id="IPR012292">
    <property type="entry name" value="Globin/Proto"/>
</dbReference>
<evidence type="ECO:0008006" key="9">
    <source>
        <dbReference type="Google" id="ProtNLM"/>
    </source>
</evidence>
<evidence type="ECO:0000256" key="4">
    <source>
        <dbReference type="ARBA" id="ARBA00022723"/>
    </source>
</evidence>
<evidence type="ECO:0000256" key="1">
    <source>
        <dbReference type="ARBA" id="ARBA00001971"/>
    </source>
</evidence>
<evidence type="ECO:0000256" key="3">
    <source>
        <dbReference type="ARBA" id="ARBA00022617"/>
    </source>
</evidence>
<evidence type="ECO:0000313" key="8">
    <source>
        <dbReference type="Proteomes" id="UP001596052"/>
    </source>
</evidence>
<keyword evidence="2" id="KW-0813">Transport</keyword>
<dbReference type="SUPFAM" id="SSF46458">
    <property type="entry name" value="Globin-like"/>
    <property type="match status" value="1"/>
</dbReference>
<evidence type="ECO:0000256" key="2">
    <source>
        <dbReference type="ARBA" id="ARBA00022448"/>
    </source>
</evidence>
<accession>A0ABW0KWK0</accession>
<evidence type="ECO:0000313" key="7">
    <source>
        <dbReference type="EMBL" id="MFC5457785.1"/>
    </source>
</evidence>
<feature type="signal peptide" evidence="6">
    <location>
        <begin position="1"/>
        <end position="25"/>
    </location>
</feature>
<organism evidence="7 8">
    <name type="scientific">Prosthecobacter fluviatilis</name>
    <dbReference type="NCBI Taxonomy" id="445931"/>
    <lineage>
        <taxon>Bacteria</taxon>
        <taxon>Pseudomonadati</taxon>
        <taxon>Verrucomicrobiota</taxon>
        <taxon>Verrucomicrobiia</taxon>
        <taxon>Verrucomicrobiales</taxon>
        <taxon>Verrucomicrobiaceae</taxon>
        <taxon>Prosthecobacter</taxon>
    </lineage>
</organism>
<dbReference type="Pfam" id="PF01152">
    <property type="entry name" value="Bac_globin"/>
    <property type="match status" value="1"/>
</dbReference>
<dbReference type="Gene3D" id="1.10.490.10">
    <property type="entry name" value="Globins"/>
    <property type="match status" value="1"/>
</dbReference>
<keyword evidence="3" id="KW-0349">Heme</keyword>
<dbReference type="InterPro" id="IPR001486">
    <property type="entry name" value="Hemoglobin_trunc"/>
</dbReference>
<dbReference type="PROSITE" id="PS01213">
    <property type="entry name" value="GLOBIN_FAM_2"/>
    <property type="match status" value="1"/>
</dbReference>
<evidence type="ECO:0000256" key="6">
    <source>
        <dbReference type="SAM" id="SignalP"/>
    </source>
</evidence>